<dbReference type="Pfam" id="PF10337">
    <property type="entry name" value="ArAE_2_N"/>
    <property type="match status" value="1"/>
</dbReference>
<evidence type="ECO:0000259" key="8">
    <source>
        <dbReference type="Pfam" id="PF10337"/>
    </source>
</evidence>
<evidence type="ECO:0000256" key="3">
    <source>
        <dbReference type="ARBA" id="ARBA00022989"/>
    </source>
</evidence>
<evidence type="ECO:0000313" key="10">
    <source>
        <dbReference type="Proteomes" id="UP000253551"/>
    </source>
</evidence>
<keyword evidence="3 7" id="KW-1133">Transmembrane helix</keyword>
<dbReference type="InterPro" id="IPR018823">
    <property type="entry name" value="ArAE_2_N"/>
</dbReference>
<evidence type="ECO:0000256" key="7">
    <source>
        <dbReference type="SAM" id="Phobius"/>
    </source>
</evidence>
<feature type="transmembrane region" description="Helical" evidence="7">
    <location>
        <begin position="620"/>
        <end position="640"/>
    </location>
</feature>
<dbReference type="Pfam" id="PF11744">
    <property type="entry name" value="ALMT"/>
    <property type="match status" value="1"/>
</dbReference>
<evidence type="ECO:0000313" key="9">
    <source>
        <dbReference type="EMBL" id="RCH92829.1"/>
    </source>
</evidence>
<keyword evidence="5" id="KW-0175">Coiled coil</keyword>
<dbReference type="InterPro" id="IPR020966">
    <property type="entry name" value="ALMT"/>
</dbReference>
<dbReference type="InterPro" id="IPR023244">
    <property type="entry name" value="Brefeldin_A-sensitivity_4"/>
</dbReference>
<dbReference type="InterPro" id="IPR052430">
    <property type="entry name" value="IVT-Associated"/>
</dbReference>
<name>A0A367JSJ9_RHIST</name>
<keyword evidence="10" id="KW-1185">Reference proteome</keyword>
<organism evidence="9 10">
    <name type="scientific">Rhizopus stolonifer</name>
    <name type="common">Rhizopus nigricans</name>
    <dbReference type="NCBI Taxonomy" id="4846"/>
    <lineage>
        <taxon>Eukaryota</taxon>
        <taxon>Fungi</taxon>
        <taxon>Fungi incertae sedis</taxon>
        <taxon>Mucoromycota</taxon>
        <taxon>Mucoromycotina</taxon>
        <taxon>Mucoromycetes</taxon>
        <taxon>Mucorales</taxon>
        <taxon>Mucorineae</taxon>
        <taxon>Rhizopodaceae</taxon>
        <taxon>Rhizopus</taxon>
    </lineage>
</organism>
<gene>
    <name evidence="9" type="ORF">CU098_001575</name>
</gene>
<feature type="transmembrane region" description="Helical" evidence="7">
    <location>
        <begin position="68"/>
        <end position="92"/>
    </location>
</feature>
<dbReference type="GO" id="GO:0016020">
    <property type="term" value="C:membrane"/>
    <property type="evidence" value="ECO:0007669"/>
    <property type="project" value="UniProtKB-SubCell"/>
</dbReference>
<reference evidence="9 10" key="1">
    <citation type="journal article" date="2018" name="G3 (Bethesda)">
        <title>Phylogenetic and Phylogenomic Definition of Rhizopus Species.</title>
        <authorList>
            <person name="Gryganskyi A.P."/>
            <person name="Golan J."/>
            <person name="Dolatabadi S."/>
            <person name="Mondo S."/>
            <person name="Robb S."/>
            <person name="Idnurm A."/>
            <person name="Muszewska A."/>
            <person name="Steczkiewicz K."/>
            <person name="Masonjones S."/>
            <person name="Liao H.L."/>
            <person name="Gajdeczka M.T."/>
            <person name="Anike F."/>
            <person name="Vuek A."/>
            <person name="Anishchenko I.M."/>
            <person name="Voigt K."/>
            <person name="de Hoog G.S."/>
            <person name="Smith M.E."/>
            <person name="Heitman J."/>
            <person name="Vilgalys R."/>
            <person name="Stajich J.E."/>
        </authorList>
    </citation>
    <scope>NUCLEOTIDE SEQUENCE [LARGE SCALE GENOMIC DNA]</scope>
    <source>
        <strain evidence="9 10">LSU 92-RS-03</strain>
    </source>
</reference>
<feature type="transmembrane region" description="Helical" evidence="7">
    <location>
        <begin position="153"/>
        <end position="177"/>
    </location>
</feature>
<evidence type="ECO:0000256" key="2">
    <source>
        <dbReference type="ARBA" id="ARBA00022692"/>
    </source>
</evidence>
<dbReference type="Proteomes" id="UP000253551">
    <property type="component" value="Unassembled WGS sequence"/>
</dbReference>
<comment type="subcellular location">
    <subcellularLocation>
        <location evidence="1">Membrane</location>
        <topology evidence="1">Multi-pass membrane protein</topology>
    </subcellularLocation>
</comment>
<feature type="transmembrane region" description="Helical" evidence="7">
    <location>
        <begin position="672"/>
        <end position="689"/>
    </location>
</feature>
<dbReference type="PRINTS" id="PR02047">
    <property type="entry name" value="BREFELDNASP4"/>
</dbReference>
<accession>A0A367JSJ9</accession>
<feature type="transmembrane region" description="Helical" evidence="7">
    <location>
        <begin position="704"/>
        <end position="725"/>
    </location>
</feature>
<evidence type="ECO:0000256" key="1">
    <source>
        <dbReference type="ARBA" id="ARBA00004141"/>
    </source>
</evidence>
<keyword evidence="4 7" id="KW-0472">Membrane</keyword>
<sequence length="958" mass="109798">MQLLQLINTDRTLWKKIIKCTIAYEIATILILIPKVEANVGVVPYLVILGTLFFNASGTAGNQVVEMALNVGMMLIPAIWCAIISYLCVLYNNNPNLYSNGPGVIAALAFFLSVFITAYYRLKYPRLFIPALQAFTLPFFGLTKGIYNKTFDVMSIVGIFYPVLIGGAIALAVNLVLWPETAAKLSETSFANALSSIQNVLEFIEQQVLKDNEESFNDVSATQKLHQYIQKLDGDISKMQTARKEAKYEIVVSHYRPIWYKSFAITLDSLSRYLYGFSLTIERESTIMSSQKNGQRTESDQRSYLAIEIEREMMQMRPRGVPNSTEGSTVSQIEYKWISQLQRSVQPQIKRFIQICISTIQHIQFHLEENGAIPRGDVPRQKSTDLTDLKEAVKSLQEAKIILENEYQQRRSEPVEDHYMIYTLLFTLTQFGHKLCELEDQANQLIQKRTGRFVHVYLPRVPLKKWLGRAGENAKGERMVTEQVLFDQQDLLQREESKRTEIGSDGPSERKRHSPNESVDKRMSIESDWIDDKEAVIPLQNSPGTHFWNKYLQRIDDWVSTDPVRYALKFTITVELLALMSWLPIEGVNALYNNNHGQWALLSAMVVFNFTVGSTAWQCFYRVSATIIGAVSGYICLLAGNRNQNPYVVAVMVCVLQIPMWYLLLGSKYPRIGFISLLTLAVITSTGFSDKYNEDLFAPVWKRTLTAIFAIILVMIVDQLLWPVWARKLVRKHLSNLLIATGIQYSKVASLVCQENTQSYRYKSTLRDTEANDKILRRQHQLTCQMLALAQMEPRLTKGPFPVQIYKDILEREKHILYWISHLLETQAFVTSHVRHNIMNPMNPYRRELAAAVHLYLYTLACSLRTKTSLPASLPSAETARRLLQKRQAILWHETYNKEDNEQEKQQVNEKSAESQVYWQTYAAGTIEIVVEQESMGELVAKLMGQHIFRAATKDWIN</sequence>
<feature type="coiled-coil region" evidence="5">
    <location>
        <begin position="386"/>
        <end position="413"/>
    </location>
</feature>
<dbReference type="OrthoDB" id="68611at2759"/>
<feature type="domain" description="Putative ER transporter 6TM N-terminal" evidence="8">
    <location>
        <begin position="100"/>
        <end position="370"/>
    </location>
</feature>
<dbReference type="PANTHER" id="PTHR47804:SF3">
    <property type="entry name" value="PROTEIN BRE4"/>
    <property type="match status" value="1"/>
</dbReference>
<proteinExistence type="predicted"/>
<evidence type="ECO:0000256" key="4">
    <source>
        <dbReference type="ARBA" id="ARBA00023136"/>
    </source>
</evidence>
<evidence type="ECO:0000256" key="6">
    <source>
        <dbReference type="SAM" id="MobiDB-lite"/>
    </source>
</evidence>
<dbReference type="STRING" id="4846.A0A367JSJ9"/>
<feature type="transmembrane region" description="Helical" evidence="7">
    <location>
        <begin position="104"/>
        <end position="120"/>
    </location>
</feature>
<dbReference type="EMBL" id="PJQM01002781">
    <property type="protein sequence ID" value="RCH92829.1"/>
    <property type="molecule type" value="Genomic_DNA"/>
</dbReference>
<protein>
    <recommendedName>
        <fullName evidence="8">Putative ER transporter 6TM N-terminal domain-containing protein</fullName>
    </recommendedName>
</protein>
<feature type="region of interest" description="Disordered" evidence="6">
    <location>
        <begin position="495"/>
        <end position="520"/>
    </location>
</feature>
<dbReference type="AlphaFoldDB" id="A0A367JSJ9"/>
<dbReference type="PANTHER" id="PTHR47804">
    <property type="entry name" value="60S RIBOSOMAL PROTEIN L19"/>
    <property type="match status" value="1"/>
</dbReference>
<evidence type="ECO:0000256" key="5">
    <source>
        <dbReference type="SAM" id="Coils"/>
    </source>
</evidence>
<comment type="caution">
    <text evidence="9">The sequence shown here is derived from an EMBL/GenBank/DDBJ whole genome shotgun (WGS) entry which is preliminary data.</text>
</comment>
<feature type="transmembrane region" description="Helical" evidence="7">
    <location>
        <begin position="646"/>
        <end position="665"/>
    </location>
</feature>
<dbReference type="GO" id="GO:0015743">
    <property type="term" value="P:malate transport"/>
    <property type="evidence" value="ECO:0007669"/>
    <property type="project" value="InterPro"/>
</dbReference>
<keyword evidence="2 7" id="KW-0812">Transmembrane</keyword>